<feature type="compositionally biased region" description="Low complexity" evidence="1">
    <location>
        <begin position="435"/>
        <end position="448"/>
    </location>
</feature>
<dbReference type="Pfam" id="PF14308">
    <property type="entry name" value="DnaJ-X"/>
    <property type="match status" value="1"/>
</dbReference>
<reference evidence="4 5" key="1">
    <citation type="submission" date="2023-10" db="EMBL/GenBank/DDBJ databases">
        <authorList>
            <person name="Maclean D."/>
            <person name="Macfadyen A."/>
        </authorList>
    </citation>
    <scope>NUCLEOTIDE SEQUENCE [LARGE SCALE GENOMIC DNA]</scope>
</reference>
<name>A0AAV1HU38_9CHLO</name>
<dbReference type="PROSITE" id="PS50076">
    <property type="entry name" value="DNAJ_2"/>
    <property type="match status" value="1"/>
</dbReference>
<dbReference type="InterPro" id="IPR026894">
    <property type="entry name" value="DnaJ_X"/>
</dbReference>
<feature type="domain" description="J" evidence="3">
    <location>
        <begin position="167"/>
        <end position="232"/>
    </location>
</feature>
<sequence length="581" mass="62927">MDSGMARRKDYNGMQQSNEAAEAQASFNDVFSLRKPKDAKAGLSSGLKSAAKGIVGGAVSLFAAPVVMAREEGVKGFAKGVGAGVLGAVALPVVGVGVGVAQIVRGVANTPEAIREQHKGKSWDQAGRRWVDQPQSALVLDDELFASAREQWHQSNGQASTSGTSGDYYGLLGVSKDASPEEIKRAYYVLARKLHPDKNRGDEQAHQRFQQLGEAYQVLASPELRKRYDAKGAEGVDVDFMDHAEFFNALFGSDRFEHLVGELMIAAASRHGDLNGEQMRRVQEIRQKQLVVMLNALLRRYVEGDVEGFREAMLAESDSLVKAAFGSTMLRAIGKTYSSQAEIFLGNFFEGSIAAIKSKSSSMKSQMHALGLAIQMYNKQKEIEALEKRQALSKSQTDEELGASADGSAAQHGQGAASAAAKAAANGGLYRGSTPASSSAAPVDPAAEAQDREQRRREQQQARAQAERELASERQKLEEAALPLMLDAMWAANVMDIQQTLKAVCHEVLRNRTVSKEVRRLRALALHELGGIFQDAAASHVEAAPVQDQPQAEQARQHFENAFQRIVDKRNAVDDASYGQS</sequence>
<keyword evidence="5" id="KW-1185">Reference proteome</keyword>
<evidence type="ECO:0000259" key="3">
    <source>
        <dbReference type="PROSITE" id="PS50076"/>
    </source>
</evidence>
<comment type="caution">
    <text evidence="4">The sequence shown here is derived from an EMBL/GenBank/DDBJ whole genome shotgun (WGS) entry which is preliminary data.</text>
</comment>
<keyword evidence="2" id="KW-1133">Transmembrane helix</keyword>
<evidence type="ECO:0000256" key="2">
    <source>
        <dbReference type="SAM" id="Phobius"/>
    </source>
</evidence>
<gene>
    <name evidence="4" type="ORF">CVIRNUC_001315</name>
</gene>
<dbReference type="PRINTS" id="PR00625">
    <property type="entry name" value="JDOMAIN"/>
</dbReference>
<organism evidence="4 5">
    <name type="scientific">Coccomyxa viridis</name>
    <dbReference type="NCBI Taxonomy" id="1274662"/>
    <lineage>
        <taxon>Eukaryota</taxon>
        <taxon>Viridiplantae</taxon>
        <taxon>Chlorophyta</taxon>
        <taxon>core chlorophytes</taxon>
        <taxon>Trebouxiophyceae</taxon>
        <taxon>Trebouxiophyceae incertae sedis</taxon>
        <taxon>Coccomyxaceae</taxon>
        <taxon>Coccomyxa</taxon>
    </lineage>
</organism>
<dbReference type="Pfam" id="PF00226">
    <property type="entry name" value="DnaJ"/>
    <property type="match status" value="1"/>
</dbReference>
<dbReference type="InterPro" id="IPR001623">
    <property type="entry name" value="DnaJ_domain"/>
</dbReference>
<feature type="compositionally biased region" description="Basic and acidic residues" evidence="1">
    <location>
        <begin position="1"/>
        <end position="11"/>
    </location>
</feature>
<dbReference type="SMART" id="SM00271">
    <property type="entry name" value="DnaJ"/>
    <property type="match status" value="1"/>
</dbReference>
<dbReference type="CDD" id="cd06257">
    <property type="entry name" value="DnaJ"/>
    <property type="match status" value="1"/>
</dbReference>
<feature type="compositionally biased region" description="Low complexity" evidence="1">
    <location>
        <begin position="402"/>
        <end position="414"/>
    </location>
</feature>
<feature type="transmembrane region" description="Helical" evidence="2">
    <location>
        <begin position="81"/>
        <end position="104"/>
    </location>
</feature>
<keyword evidence="2" id="KW-0812">Transmembrane</keyword>
<keyword evidence="2" id="KW-0472">Membrane</keyword>
<dbReference type="InterPro" id="IPR036869">
    <property type="entry name" value="J_dom_sf"/>
</dbReference>
<dbReference type="PANTHER" id="PTHR44094:SF8">
    <property type="entry name" value="DNAJ HEAT SHOCK N-TERMINAL DOMAIN-CONTAINING PROTEIN-RELATED"/>
    <property type="match status" value="1"/>
</dbReference>
<dbReference type="Proteomes" id="UP001314263">
    <property type="component" value="Unassembled WGS sequence"/>
</dbReference>
<feature type="region of interest" description="Disordered" evidence="1">
    <location>
        <begin position="1"/>
        <end position="22"/>
    </location>
</feature>
<dbReference type="SUPFAM" id="SSF46565">
    <property type="entry name" value="Chaperone J-domain"/>
    <property type="match status" value="1"/>
</dbReference>
<feature type="compositionally biased region" description="Basic and acidic residues" evidence="1">
    <location>
        <begin position="449"/>
        <end position="472"/>
    </location>
</feature>
<dbReference type="InterPro" id="IPR052423">
    <property type="entry name" value="EMIR"/>
</dbReference>
<evidence type="ECO:0000313" key="5">
    <source>
        <dbReference type="Proteomes" id="UP001314263"/>
    </source>
</evidence>
<feature type="region of interest" description="Disordered" evidence="1">
    <location>
        <begin position="389"/>
        <end position="414"/>
    </location>
</feature>
<dbReference type="Gene3D" id="1.10.287.110">
    <property type="entry name" value="DnaJ domain"/>
    <property type="match status" value="1"/>
</dbReference>
<dbReference type="EMBL" id="CAUYUE010000002">
    <property type="protein sequence ID" value="CAK0741307.1"/>
    <property type="molecule type" value="Genomic_DNA"/>
</dbReference>
<protein>
    <recommendedName>
        <fullName evidence="3">J domain-containing protein</fullName>
    </recommendedName>
</protein>
<evidence type="ECO:0000313" key="4">
    <source>
        <dbReference type="EMBL" id="CAK0741307.1"/>
    </source>
</evidence>
<evidence type="ECO:0000256" key="1">
    <source>
        <dbReference type="SAM" id="MobiDB-lite"/>
    </source>
</evidence>
<dbReference type="PANTHER" id="PTHR44094">
    <property type="entry name" value="DNAJ HEAT SHOCK N-TERMINAL DOMAIN-CONTAINING PROTEIN"/>
    <property type="match status" value="1"/>
</dbReference>
<accession>A0AAV1HU38</accession>
<proteinExistence type="predicted"/>
<feature type="region of interest" description="Disordered" evidence="1">
    <location>
        <begin position="430"/>
        <end position="472"/>
    </location>
</feature>
<dbReference type="AlphaFoldDB" id="A0AAV1HU38"/>